<dbReference type="EMBL" id="AP018732">
    <property type="protein sequence ID" value="BBE42668.1"/>
    <property type="molecule type" value="Genomic_DNA"/>
</dbReference>
<dbReference type="RefSeq" id="WP_174448880.1">
    <property type="nucleotide sequence ID" value="NZ_AP018732.1"/>
</dbReference>
<dbReference type="OrthoDB" id="42878at2157"/>
<evidence type="ECO:0000313" key="2">
    <source>
        <dbReference type="EMBL" id="BBE42668.1"/>
    </source>
</evidence>
<proteinExistence type="predicted"/>
<dbReference type="Proteomes" id="UP000509448">
    <property type="component" value="Chromosome"/>
</dbReference>
<gene>
    <name evidence="2" type="ORF">NAS2_1279</name>
</gene>
<name>A0A4P2VP19_9ARCH</name>
<dbReference type="PANTHER" id="PTHR43255">
    <property type="entry name" value="IRON-SULFUR-BINDING OXIDOREDUCTASE FADF-RELATED-RELATED"/>
    <property type="match status" value="1"/>
</dbReference>
<dbReference type="KEGG" id="ccai:NAS2_1279"/>
<accession>A0A4P2VP19</accession>
<sequence>MLDRQSVVDFIVGNMRRTGDPLAATGDELSSWAAGIGIPSPPSDVLLYTGHLYQLVPRMRASLTALQALDSSPGSGLLVRMGRLASRALSLVPDGGLASRVSGALSNAYSLLRASGYTASYAGPSEPYSGILLHDLGLVDEFREHAGRVLEFLEESHAGTVITLDPHTTYALRALYPRYAGKPPEVRHILELVDPSILRARTGSATADVKVHDSCILSRELNLHGRLRDLLSAAGYRVHEPERSGLRTFCCGGPLSSLFPKVASEISRRRMEQLSGLPGPVVSACPVCLANMGALGEVLDWLELVEVRS</sequence>
<protein>
    <submittedName>
        <fullName evidence="2">Heterodisulfide reductase related protein</fullName>
    </submittedName>
</protein>
<dbReference type="InterPro" id="IPR004017">
    <property type="entry name" value="Cys_rich_dom"/>
</dbReference>
<evidence type="ECO:0000313" key="3">
    <source>
        <dbReference type="Proteomes" id="UP000509448"/>
    </source>
</evidence>
<reference evidence="2 3" key="1">
    <citation type="journal article" date="2019" name="ISME J.">
        <title>Isolation and characterization of a thermophilic sulfur- and iron-reducing thaumarchaeote from a terrestrial acidic hot spring.</title>
        <authorList>
            <person name="Kato S."/>
            <person name="Itoh T."/>
            <person name="Yuki M."/>
            <person name="Nagamori M."/>
            <person name="Ohnishi M."/>
            <person name="Uematsu K."/>
            <person name="Suzuki K."/>
            <person name="Takashina T."/>
            <person name="Ohkuma M."/>
        </authorList>
    </citation>
    <scope>NUCLEOTIDE SEQUENCE [LARGE SCALE GENOMIC DNA]</scope>
    <source>
        <strain evidence="2 3">NAS-02</strain>
    </source>
</reference>
<dbReference type="InterPro" id="IPR051460">
    <property type="entry name" value="HdrC_iron-sulfur_subunit"/>
</dbReference>
<feature type="domain" description="Cysteine-rich" evidence="1">
    <location>
        <begin position="209"/>
        <end position="292"/>
    </location>
</feature>
<organism evidence="2 3">
    <name type="scientific">Conexivisphaera calida</name>
    <dbReference type="NCBI Taxonomy" id="1874277"/>
    <lineage>
        <taxon>Archaea</taxon>
        <taxon>Nitrososphaerota</taxon>
        <taxon>Conexivisphaeria</taxon>
        <taxon>Conexivisphaerales</taxon>
        <taxon>Conexivisphaeraceae</taxon>
        <taxon>Conexivisphaera</taxon>
    </lineage>
</organism>
<dbReference type="GO" id="GO:0016491">
    <property type="term" value="F:oxidoreductase activity"/>
    <property type="evidence" value="ECO:0007669"/>
    <property type="project" value="UniProtKB-ARBA"/>
</dbReference>
<dbReference type="PANTHER" id="PTHR43255:SF2">
    <property type="entry name" value="HETERODISULFIDE REDUCTASE RELATED PROTEIN"/>
    <property type="match status" value="1"/>
</dbReference>
<keyword evidence="3" id="KW-1185">Reference proteome</keyword>
<evidence type="ECO:0000259" key="1">
    <source>
        <dbReference type="Pfam" id="PF02754"/>
    </source>
</evidence>
<dbReference type="GeneID" id="55585092"/>
<dbReference type="GO" id="GO:0005886">
    <property type="term" value="C:plasma membrane"/>
    <property type="evidence" value="ECO:0007669"/>
    <property type="project" value="TreeGrafter"/>
</dbReference>
<dbReference type="AlphaFoldDB" id="A0A4P2VP19"/>
<dbReference type="Pfam" id="PF02754">
    <property type="entry name" value="CCG"/>
    <property type="match status" value="1"/>
</dbReference>